<accession>A0ABP1QSM7</accession>
<reference evidence="1 2" key="1">
    <citation type="submission" date="2024-08" db="EMBL/GenBank/DDBJ databases">
        <authorList>
            <person name="Cucini C."/>
            <person name="Frati F."/>
        </authorList>
    </citation>
    <scope>NUCLEOTIDE SEQUENCE [LARGE SCALE GENOMIC DNA]</scope>
</reference>
<sequence>MPRNTKKSSPTISFLPPVQIPVGSFTSIKWVQPQHYTTSLQHTETDNNTVLSATIHITPN</sequence>
<comment type="caution">
    <text evidence="1">The sequence shown here is derived from an EMBL/GenBank/DDBJ whole genome shotgun (WGS) entry which is preliminary data.</text>
</comment>
<proteinExistence type="predicted"/>
<protein>
    <submittedName>
        <fullName evidence="1">Uncharacterized protein</fullName>
    </submittedName>
</protein>
<gene>
    <name evidence="1" type="ORF">ODALV1_LOCUS13271</name>
</gene>
<keyword evidence="2" id="KW-1185">Reference proteome</keyword>
<dbReference type="Proteomes" id="UP001642540">
    <property type="component" value="Unassembled WGS sequence"/>
</dbReference>
<evidence type="ECO:0000313" key="1">
    <source>
        <dbReference type="EMBL" id="CAL8109340.1"/>
    </source>
</evidence>
<dbReference type="EMBL" id="CAXLJM020000041">
    <property type="protein sequence ID" value="CAL8109340.1"/>
    <property type="molecule type" value="Genomic_DNA"/>
</dbReference>
<evidence type="ECO:0000313" key="2">
    <source>
        <dbReference type="Proteomes" id="UP001642540"/>
    </source>
</evidence>
<organism evidence="1 2">
    <name type="scientific">Orchesella dallaii</name>
    <dbReference type="NCBI Taxonomy" id="48710"/>
    <lineage>
        <taxon>Eukaryota</taxon>
        <taxon>Metazoa</taxon>
        <taxon>Ecdysozoa</taxon>
        <taxon>Arthropoda</taxon>
        <taxon>Hexapoda</taxon>
        <taxon>Collembola</taxon>
        <taxon>Entomobryomorpha</taxon>
        <taxon>Entomobryoidea</taxon>
        <taxon>Orchesellidae</taxon>
        <taxon>Orchesellinae</taxon>
        <taxon>Orchesella</taxon>
    </lineage>
</organism>
<name>A0ABP1QSM7_9HEXA</name>